<organism evidence="3 4">
    <name type="scientific">Trichogramma kaykai</name>
    <dbReference type="NCBI Taxonomy" id="54128"/>
    <lineage>
        <taxon>Eukaryota</taxon>
        <taxon>Metazoa</taxon>
        <taxon>Ecdysozoa</taxon>
        <taxon>Arthropoda</taxon>
        <taxon>Hexapoda</taxon>
        <taxon>Insecta</taxon>
        <taxon>Pterygota</taxon>
        <taxon>Neoptera</taxon>
        <taxon>Endopterygota</taxon>
        <taxon>Hymenoptera</taxon>
        <taxon>Apocrita</taxon>
        <taxon>Proctotrupomorpha</taxon>
        <taxon>Chalcidoidea</taxon>
        <taxon>Trichogrammatidae</taxon>
        <taxon>Trichogramma</taxon>
    </lineage>
</organism>
<evidence type="ECO:0000256" key="2">
    <source>
        <dbReference type="SAM" id="MobiDB-lite"/>
    </source>
</evidence>
<feature type="coiled-coil region" evidence="1">
    <location>
        <begin position="248"/>
        <end position="275"/>
    </location>
</feature>
<sequence length="314" mass="33177">MTKNVKITERTQSSFSRNRCKSLIIMQDSAGALIIFVLPSPTLSVFPAMGRCMSTPGLVESRGRIPLEEMMVSTLDVHATGGGPPLSASSAFSPNPSPLGSRSVGHQPLLSSVQHQPNLLRNNLTTTTTTTTPAHHVTLTDTPRSVAAAAGHHGTGGGLRNAAGVLGDSPTSPASSVHSSEDPNHRLQQAAAAAASTARHSGIAYNSTTQLLSSSSVAEGGTTPVQQQQQQQLHQQQQLSQAAGAYGAEPLLAEIKRLRDRLVCLEAENASMSLKLNQKQYEVESRLAEIEMQICGGSSTSSIEDNERNRESII</sequence>
<feature type="compositionally biased region" description="Low complexity" evidence="2">
    <location>
        <begin position="85"/>
        <end position="94"/>
    </location>
</feature>
<evidence type="ECO:0000313" key="4">
    <source>
        <dbReference type="Proteomes" id="UP001627154"/>
    </source>
</evidence>
<comment type="caution">
    <text evidence="3">The sequence shown here is derived from an EMBL/GenBank/DDBJ whole genome shotgun (WGS) entry which is preliminary data.</text>
</comment>
<reference evidence="3 4" key="1">
    <citation type="journal article" date="2024" name="bioRxiv">
        <title>A reference genome for Trichogramma kaykai: A tiny desert-dwelling parasitoid wasp with competing sex-ratio distorters.</title>
        <authorList>
            <person name="Culotta J."/>
            <person name="Lindsey A.R."/>
        </authorList>
    </citation>
    <scope>NUCLEOTIDE SEQUENCE [LARGE SCALE GENOMIC DNA]</scope>
    <source>
        <strain evidence="3 4">KSX58</strain>
    </source>
</reference>
<feature type="region of interest" description="Disordered" evidence="2">
    <location>
        <begin position="215"/>
        <end position="234"/>
    </location>
</feature>
<dbReference type="AlphaFoldDB" id="A0ABD2XPW8"/>
<protein>
    <submittedName>
        <fullName evidence="3">Uncharacterized protein</fullName>
    </submittedName>
</protein>
<accession>A0ABD2XPW8</accession>
<evidence type="ECO:0000256" key="1">
    <source>
        <dbReference type="SAM" id="Coils"/>
    </source>
</evidence>
<gene>
    <name evidence="3" type="ORF">TKK_001128</name>
</gene>
<dbReference type="Proteomes" id="UP001627154">
    <property type="component" value="Unassembled WGS sequence"/>
</dbReference>
<dbReference type="EMBL" id="JBJJXI010000018">
    <property type="protein sequence ID" value="KAL3407054.1"/>
    <property type="molecule type" value="Genomic_DNA"/>
</dbReference>
<name>A0ABD2XPW8_9HYME</name>
<keyword evidence="1" id="KW-0175">Coiled coil</keyword>
<proteinExistence type="predicted"/>
<evidence type="ECO:0000313" key="3">
    <source>
        <dbReference type="EMBL" id="KAL3407054.1"/>
    </source>
</evidence>
<feature type="region of interest" description="Disordered" evidence="2">
    <location>
        <begin position="79"/>
        <end position="104"/>
    </location>
</feature>
<keyword evidence="4" id="KW-1185">Reference proteome</keyword>